<proteinExistence type="predicted"/>
<dbReference type="AlphaFoldDB" id="A0A8J3DBA8"/>
<reference evidence="1 2" key="1">
    <citation type="journal article" date="2014" name="Int. J. Syst. Evol. Microbiol.">
        <title>Complete genome sequence of Corynebacterium casei LMG S-19264T (=DSM 44701T), isolated from a smear-ripened cheese.</title>
        <authorList>
            <consortium name="US DOE Joint Genome Institute (JGI-PGF)"/>
            <person name="Walter F."/>
            <person name="Albersmeier A."/>
            <person name="Kalinowski J."/>
            <person name="Ruckert C."/>
        </authorList>
    </citation>
    <scope>NUCLEOTIDE SEQUENCE [LARGE SCALE GENOMIC DNA]</scope>
    <source>
        <strain evidence="1 2">KCTC 12866</strain>
    </source>
</reference>
<keyword evidence="2" id="KW-1185">Reference proteome</keyword>
<dbReference type="Proteomes" id="UP000598271">
    <property type="component" value="Unassembled WGS sequence"/>
</dbReference>
<sequence length="87" mass="9953">MEATLNFNIPLSIHELAELIREQLPEQDRTTLANLLLRDNAEDEQDVEGEPTQEQLVAEMKQAVREVNLAKKGKLKLPTLDEFLNEL</sequence>
<comment type="caution">
    <text evidence="1">The sequence shown here is derived from an EMBL/GenBank/DDBJ whole genome shotgun (WGS) entry which is preliminary data.</text>
</comment>
<evidence type="ECO:0000313" key="1">
    <source>
        <dbReference type="EMBL" id="GHB78586.1"/>
    </source>
</evidence>
<organism evidence="1 2">
    <name type="scientific">Persicitalea jodogahamensis</name>
    <dbReference type="NCBI Taxonomy" id="402147"/>
    <lineage>
        <taxon>Bacteria</taxon>
        <taxon>Pseudomonadati</taxon>
        <taxon>Bacteroidota</taxon>
        <taxon>Cytophagia</taxon>
        <taxon>Cytophagales</taxon>
        <taxon>Spirosomataceae</taxon>
        <taxon>Persicitalea</taxon>
    </lineage>
</organism>
<accession>A0A8J3DBA8</accession>
<name>A0A8J3DBA8_9BACT</name>
<dbReference type="RefSeq" id="WP_189565993.1">
    <property type="nucleotide sequence ID" value="NZ_BMXF01000003.1"/>
</dbReference>
<evidence type="ECO:0000313" key="2">
    <source>
        <dbReference type="Proteomes" id="UP000598271"/>
    </source>
</evidence>
<dbReference type="EMBL" id="BMXF01000003">
    <property type="protein sequence ID" value="GHB78586.1"/>
    <property type="molecule type" value="Genomic_DNA"/>
</dbReference>
<protein>
    <submittedName>
        <fullName evidence="1">Uncharacterized protein</fullName>
    </submittedName>
</protein>
<gene>
    <name evidence="1" type="ORF">GCM10007390_36150</name>
</gene>